<keyword evidence="3" id="KW-0732">Signal</keyword>
<feature type="compositionally biased region" description="Low complexity" evidence="1">
    <location>
        <begin position="428"/>
        <end position="451"/>
    </location>
</feature>
<feature type="region of interest" description="Disordered" evidence="1">
    <location>
        <begin position="676"/>
        <end position="709"/>
    </location>
</feature>
<dbReference type="InterPro" id="IPR006644">
    <property type="entry name" value="Cadg"/>
</dbReference>
<accession>A0ABR3X266</accession>
<feature type="region of interest" description="Disordered" evidence="1">
    <location>
        <begin position="921"/>
        <end position="963"/>
    </location>
</feature>
<evidence type="ECO:0000256" key="2">
    <source>
        <dbReference type="SAM" id="Phobius"/>
    </source>
</evidence>
<gene>
    <name evidence="5" type="ORF">VTK73DRAFT_2857</name>
</gene>
<dbReference type="InterPro" id="IPR015919">
    <property type="entry name" value="Cadherin-like_sf"/>
</dbReference>
<dbReference type="SMART" id="SM00736">
    <property type="entry name" value="CADG"/>
    <property type="match status" value="2"/>
</dbReference>
<dbReference type="SUPFAM" id="SSF49313">
    <property type="entry name" value="Cadherin-like"/>
    <property type="match status" value="3"/>
</dbReference>
<feature type="compositionally biased region" description="Low complexity" evidence="1">
    <location>
        <begin position="741"/>
        <end position="751"/>
    </location>
</feature>
<feature type="region of interest" description="Disordered" evidence="1">
    <location>
        <begin position="427"/>
        <end position="454"/>
    </location>
</feature>
<feature type="domain" description="Dystroglycan-type cadherin-like" evidence="4">
    <location>
        <begin position="22"/>
        <end position="123"/>
    </location>
</feature>
<dbReference type="Pfam" id="PF05345">
    <property type="entry name" value="He_PIG"/>
    <property type="match status" value="3"/>
</dbReference>
<feature type="region of interest" description="Disordered" evidence="1">
    <location>
        <begin position="741"/>
        <end position="884"/>
    </location>
</feature>
<feature type="compositionally biased region" description="Polar residues" evidence="1">
    <location>
        <begin position="951"/>
        <end position="961"/>
    </location>
</feature>
<evidence type="ECO:0000256" key="3">
    <source>
        <dbReference type="SAM" id="SignalP"/>
    </source>
</evidence>
<feature type="region of interest" description="Disordered" evidence="1">
    <location>
        <begin position="975"/>
        <end position="1053"/>
    </location>
</feature>
<keyword evidence="6" id="KW-1185">Reference proteome</keyword>
<reference evidence="5 6" key="1">
    <citation type="journal article" date="2024" name="Commun. Biol.">
        <title>Comparative genomic analysis of thermophilic fungi reveals convergent evolutionary adaptations and gene losses.</title>
        <authorList>
            <person name="Steindorff A.S."/>
            <person name="Aguilar-Pontes M.V."/>
            <person name="Robinson A.J."/>
            <person name="Andreopoulos B."/>
            <person name="LaButti K."/>
            <person name="Kuo A."/>
            <person name="Mondo S."/>
            <person name="Riley R."/>
            <person name="Otillar R."/>
            <person name="Haridas S."/>
            <person name="Lipzen A."/>
            <person name="Grimwood J."/>
            <person name="Schmutz J."/>
            <person name="Clum A."/>
            <person name="Reid I.D."/>
            <person name="Moisan M.C."/>
            <person name="Butler G."/>
            <person name="Nguyen T.T.M."/>
            <person name="Dewar K."/>
            <person name="Conant G."/>
            <person name="Drula E."/>
            <person name="Henrissat B."/>
            <person name="Hansel C."/>
            <person name="Singer S."/>
            <person name="Hutchinson M.I."/>
            <person name="de Vries R.P."/>
            <person name="Natvig D.O."/>
            <person name="Powell A.J."/>
            <person name="Tsang A."/>
            <person name="Grigoriev I.V."/>
        </authorList>
    </citation>
    <scope>NUCLEOTIDE SEQUENCE [LARGE SCALE GENOMIC DNA]</scope>
    <source>
        <strain evidence="5 6">ATCC 24622</strain>
    </source>
</reference>
<protein>
    <recommendedName>
        <fullName evidence="4">Dystroglycan-type cadherin-like domain-containing protein</fullName>
    </recommendedName>
</protein>
<feature type="compositionally biased region" description="Basic and acidic residues" evidence="1">
    <location>
        <begin position="928"/>
        <end position="937"/>
    </location>
</feature>
<feature type="compositionally biased region" description="Low complexity" evidence="1">
    <location>
        <begin position="1029"/>
        <end position="1038"/>
    </location>
</feature>
<sequence>MAPLLVACLILCGCRLSLTIPTVTFPLNSQVPPVARLGQPFSFVFSSSTFASAEPITYSLRNGPDWLSIDSDARRIFGTPREGDVGPGDVVGVPVDLVATDNSGSASLTATLVISRNPSPSAEIPLSEQIPDFGTFSQPSSILAKPGTPFTFSFGKDTFSDPSGMALTYYAVTSDNTPLPAWMSFDPATTTFSGTTPPIDPSIGTPQSYGFLFVASDVVGFAAASIPFSIVVGNHEITADSPIISLKATVGAHLSYTELRTHIRFDGQDPRVGDVSISSTAGLPSWLSVDPSTWEISGTPPADATSANFSIVFQDSFSDSLNVTVSVDVTDGIFKKSFPQLNITGGNHFEFDLNPYLSDPSDTDISVHPTPPASWVKYDAGRKTIYGDAPKALSLSSLSIAVSATLKASSVKASAILKVRVQAADPDSTTASKSHTATSTETGEPTSTPPSGKKKHHINYVLLAILLPIFLLLAVVAVMLFCFLRRRRERRTSSGRRDISGPVPGSLVKDVRDPATDPFQDGQFDIQNSSALGEKRGTRDAFGGFKKTQSYVGVYPAVLTPPDSVSLSRSSSGGVTTRKNKTWLQIATGKLLRRQSNRSFLSDTDFHDGPEGVFSRGALSPPGDDSTMILHADIPTPDFTSIQTTPDVAYTPQRDYLSGGHQLRRTTTFEDFLTTIGSSPSVTTPTLPSWQDRPTPPQRTKSWAGGGISRLMKSLRRKNDPGADVPERDLNQVLRKLELSPSADVSAAPAPLRLSRQPVTRPDLRETPIRRHSLSEGSSPRASPPGMALRLTTDELGSLASPPKTHGRRQDSRDSLGISHEDAAVTSSRGLGTKETSDETWSTIYSLTEDGEDRLPRGEASEAGGSSRRGQIPDRLPPIRTGLLGSKGRENINVSRLSFSSSMSSTVASLPNWSVLQESPAPAAAADGKGKGGLKEADESDVSWRPAPLRTRNSQQSQSLEASVRVVRTSLPYAMDTASSKQERRTTAASVVSRNTSSKSRSRYAGLPAYEGEEVPVRAETTEPRSSLESGTRSKTGGRSTGSEEEDDYRVYI</sequence>
<organism evidence="5 6">
    <name type="scientific">Phialemonium thermophilum</name>
    <dbReference type="NCBI Taxonomy" id="223376"/>
    <lineage>
        <taxon>Eukaryota</taxon>
        <taxon>Fungi</taxon>
        <taxon>Dikarya</taxon>
        <taxon>Ascomycota</taxon>
        <taxon>Pezizomycotina</taxon>
        <taxon>Sordariomycetes</taxon>
        <taxon>Sordariomycetidae</taxon>
        <taxon>Cephalothecales</taxon>
        <taxon>Cephalothecaceae</taxon>
        <taxon>Phialemonium</taxon>
    </lineage>
</organism>
<dbReference type="Proteomes" id="UP001586593">
    <property type="component" value="Unassembled WGS sequence"/>
</dbReference>
<feature type="compositionally biased region" description="Polar residues" evidence="1">
    <location>
        <begin position="987"/>
        <end position="999"/>
    </location>
</feature>
<feature type="chain" id="PRO_5047168788" description="Dystroglycan-type cadherin-like domain-containing protein" evidence="3">
    <location>
        <begin position="20"/>
        <end position="1053"/>
    </location>
</feature>
<keyword evidence="2" id="KW-0812">Transmembrane</keyword>
<feature type="region of interest" description="Disordered" evidence="1">
    <location>
        <begin position="492"/>
        <end position="512"/>
    </location>
</feature>
<dbReference type="InterPro" id="IPR013783">
    <property type="entry name" value="Ig-like_fold"/>
</dbReference>
<evidence type="ECO:0000256" key="1">
    <source>
        <dbReference type="SAM" id="MobiDB-lite"/>
    </source>
</evidence>
<feature type="compositionally biased region" description="Basic and acidic residues" evidence="1">
    <location>
        <begin position="808"/>
        <end position="823"/>
    </location>
</feature>
<feature type="signal peptide" evidence="3">
    <location>
        <begin position="1"/>
        <end position="19"/>
    </location>
</feature>
<feature type="domain" description="Dystroglycan-type cadherin-like" evidence="4">
    <location>
        <begin position="125"/>
        <end position="239"/>
    </location>
</feature>
<keyword evidence="2" id="KW-1133">Transmembrane helix</keyword>
<name>A0ABR3X266_9PEZI</name>
<dbReference type="Gene3D" id="2.60.40.10">
    <property type="entry name" value="Immunoglobulins"/>
    <property type="match status" value="3"/>
</dbReference>
<evidence type="ECO:0000313" key="5">
    <source>
        <dbReference type="EMBL" id="KAL1869987.1"/>
    </source>
</evidence>
<evidence type="ECO:0000259" key="4">
    <source>
        <dbReference type="SMART" id="SM00736"/>
    </source>
</evidence>
<proteinExistence type="predicted"/>
<feature type="transmembrane region" description="Helical" evidence="2">
    <location>
        <begin position="460"/>
        <end position="484"/>
    </location>
</feature>
<keyword evidence="2" id="KW-0472">Membrane</keyword>
<feature type="compositionally biased region" description="Acidic residues" evidence="1">
    <location>
        <begin position="1043"/>
        <end position="1053"/>
    </location>
</feature>
<dbReference type="EMBL" id="JAZHXJ010000184">
    <property type="protein sequence ID" value="KAL1869987.1"/>
    <property type="molecule type" value="Genomic_DNA"/>
</dbReference>
<feature type="compositionally biased region" description="Low complexity" evidence="1">
    <location>
        <begin position="678"/>
        <end position="689"/>
    </location>
</feature>
<comment type="caution">
    <text evidence="5">The sequence shown here is derived from an EMBL/GenBank/DDBJ whole genome shotgun (WGS) entry which is preliminary data.</text>
</comment>
<evidence type="ECO:0000313" key="6">
    <source>
        <dbReference type="Proteomes" id="UP001586593"/>
    </source>
</evidence>